<accession>A0A382UGU6</accession>
<name>A0A382UGU6_9ZZZZ</name>
<dbReference type="EMBL" id="UINC01144164">
    <property type="protein sequence ID" value="SVD33503.1"/>
    <property type="molecule type" value="Genomic_DNA"/>
</dbReference>
<evidence type="ECO:0000259" key="2">
    <source>
        <dbReference type="Pfam" id="PF02720"/>
    </source>
</evidence>
<proteinExistence type="predicted"/>
<feature type="domain" description="DUF222" evidence="2">
    <location>
        <begin position="31"/>
        <end position="181"/>
    </location>
</feature>
<evidence type="ECO:0000313" key="3">
    <source>
        <dbReference type="EMBL" id="SVD33503.1"/>
    </source>
</evidence>
<evidence type="ECO:0000256" key="1">
    <source>
        <dbReference type="SAM" id="MobiDB-lite"/>
    </source>
</evidence>
<protein>
    <recommendedName>
        <fullName evidence="2">DUF222 domain-containing protein</fullName>
    </recommendedName>
</protein>
<sequence length="216" mass="23752">MNNDLKKLTTEELGQKITELSSQLNAGTYQRLLFIAEFDSRQAFNEYGMKSTASWLNWQVGIALGAAREKVRVARALKSLPAICESMQTGQLSYSKVRAITRVATSETEHDLLDIAHQGTAAHVEKTVRLLKGVNRIQETQQANDDLQARYANCIIDDDGMVVLSARLPADLGAVVKKALEIETQKILDELKNAQAPHVQASDTQAPDAQAPHSAR</sequence>
<organism evidence="3">
    <name type="scientific">marine metagenome</name>
    <dbReference type="NCBI Taxonomy" id="408172"/>
    <lineage>
        <taxon>unclassified sequences</taxon>
        <taxon>metagenomes</taxon>
        <taxon>ecological metagenomes</taxon>
    </lineage>
</organism>
<feature type="non-terminal residue" evidence="3">
    <location>
        <position position="216"/>
    </location>
</feature>
<feature type="region of interest" description="Disordered" evidence="1">
    <location>
        <begin position="196"/>
        <end position="216"/>
    </location>
</feature>
<reference evidence="3" key="1">
    <citation type="submission" date="2018-05" db="EMBL/GenBank/DDBJ databases">
        <authorList>
            <person name="Lanie J.A."/>
            <person name="Ng W.-L."/>
            <person name="Kazmierczak K.M."/>
            <person name="Andrzejewski T.M."/>
            <person name="Davidsen T.M."/>
            <person name="Wayne K.J."/>
            <person name="Tettelin H."/>
            <person name="Glass J.I."/>
            <person name="Rusch D."/>
            <person name="Podicherti R."/>
            <person name="Tsui H.-C.T."/>
            <person name="Winkler M.E."/>
        </authorList>
    </citation>
    <scope>NUCLEOTIDE SEQUENCE</scope>
</reference>
<dbReference type="AlphaFoldDB" id="A0A382UGU6"/>
<dbReference type="Pfam" id="PF02720">
    <property type="entry name" value="DUF222"/>
    <property type="match status" value="1"/>
</dbReference>
<gene>
    <name evidence="3" type="ORF">METZ01_LOCUS386357</name>
</gene>
<dbReference type="InterPro" id="IPR003870">
    <property type="entry name" value="DUF222"/>
</dbReference>